<comment type="caution">
    <text evidence="2">The sequence shown here is derived from an EMBL/GenBank/DDBJ whole genome shotgun (WGS) entry which is preliminary data.</text>
</comment>
<dbReference type="PANTHER" id="PTHR47121:SF2">
    <property type="entry name" value="THYLAKOID LUMENAL PROTEIN TL20.3, CHLOROPLASTIC"/>
    <property type="match status" value="1"/>
</dbReference>
<feature type="region of interest" description="Disordered" evidence="1">
    <location>
        <begin position="229"/>
        <end position="263"/>
    </location>
</feature>
<dbReference type="Gene3D" id="2.160.20.80">
    <property type="entry name" value="E3 ubiquitin-protein ligase SopA"/>
    <property type="match status" value="1"/>
</dbReference>
<dbReference type="Pfam" id="PF00805">
    <property type="entry name" value="Pentapeptide"/>
    <property type="match status" value="2"/>
</dbReference>
<evidence type="ECO:0000313" key="2">
    <source>
        <dbReference type="EMBL" id="KAK9840353.1"/>
    </source>
</evidence>
<organism evidence="2 3">
    <name type="scientific">Apatococcus lobatus</name>
    <dbReference type="NCBI Taxonomy" id="904363"/>
    <lineage>
        <taxon>Eukaryota</taxon>
        <taxon>Viridiplantae</taxon>
        <taxon>Chlorophyta</taxon>
        <taxon>core chlorophytes</taxon>
        <taxon>Trebouxiophyceae</taxon>
        <taxon>Chlorellales</taxon>
        <taxon>Chlorellaceae</taxon>
        <taxon>Apatococcus</taxon>
    </lineage>
</organism>
<proteinExistence type="predicted"/>
<reference evidence="2 3" key="1">
    <citation type="journal article" date="2024" name="Nat. Commun.">
        <title>Phylogenomics reveals the evolutionary origins of lichenization in chlorophyte algae.</title>
        <authorList>
            <person name="Puginier C."/>
            <person name="Libourel C."/>
            <person name="Otte J."/>
            <person name="Skaloud P."/>
            <person name="Haon M."/>
            <person name="Grisel S."/>
            <person name="Petersen M."/>
            <person name="Berrin J.G."/>
            <person name="Delaux P.M."/>
            <person name="Dal Grande F."/>
            <person name="Keller J."/>
        </authorList>
    </citation>
    <scope>NUCLEOTIDE SEQUENCE [LARGE SCALE GENOMIC DNA]</scope>
    <source>
        <strain evidence="2 3">SAG 2145</strain>
    </source>
</reference>
<dbReference type="Proteomes" id="UP001438707">
    <property type="component" value="Unassembled WGS sequence"/>
</dbReference>
<name>A0AAW1S2I2_9CHLO</name>
<dbReference type="InterPro" id="IPR001646">
    <property type="entry name" value="5peptide_repeat"/>
</dbReference>
<keyword evidence="3" id="KW-1185">Reference proteome</keyword>
<protein>
    <submittedName>
        <fullName evidence="2">Uncharacterized protein</fullName>
    </submittedName>
</protein>
<evidence type="ECO:0000256" key="1">
    <source>
        <dbReference type="SAM" id="MobiDB-lite"/>
    </source>
</evidence>
<sequence length="263" mass="28119">MAQLLGSCGQLTSPFRSAESRARLGRSRHIQPCLARSSARNQQELCSGPAHQLAALKTAAAGALVSACVLLAPPALADLNQAEANIGGEFGIGTSKQYGEAEINGRDFHGEDLRRSNFTAASCRNCNFKDTKLQGTYFIKAVVAKANFENADLSDALMDRAVINQANLKNAILERVIFTRSDFGGADIEGADFSNALVDKTQQIALCRYASGQNAFTGVDTRKSLGCGSRRKFASSAPSSDEGPQVADDQKKAFQSTMPTYRQ</sequence>
<accession>A0AAW1S2I2</accession>
<dbReference type="InterPro" id="IPR053285">
    <property type="entry name" value="Thylakoid_lumenal_pentapeptide"/>
</dbReference>
<dbReference type="EMBL" id="JALJOS010000004">
    <property type="protein sequence ID" value="KAK9840353.1"/>
    <property type="molecule type" value="Genomic_DNA"/>
</dbReference>
<gene>
    <name evidence="2" type="ORF">WJX74_008153</name>
</gene>
<dbReference type="SUPFAM" id="SSF141571">
    <property type="entry name" value="Pentapeptide repeat-like"/>
    <property type="match status" value="1"/>
</dbReference>
<evidence type="ECO:0000313" key="3">
    <source>
        <dbReference type="Proteomes" id="UP001438707"/>
    </source>
</evidence>
<dbReference type="AlphaFoldDB" id="A0AAW1S2I2"/>
<dbReference type="PANTHER" id="PTHR47121">
    <property type="entry name" value="THYLAKOID LUMENAL PROTEIN TL20.3, CHLOROPLASTIC"/>
    <property type="match status" value="1"/>
</dbReference>
<feature type="compositionally biased region" description="Polar residues" evidence="1">
    <location>
        <begin position="253"/>
        <end position="263"/>
    </location>
</feature>